<feature type="transmembrane region" description="Helical" evidence="8">
    <location>
        <begin position="14"/>
        <end position="34"/>
    </location>
</feature>
<keyword evidence="5 8" id="KW-0472">Membrane</keyword>
<evidence type="ECO:0000256" key="5">
    <source>
        <dbReference type="ARBA" id="ARBA00023136"/>
    </source>
</evidence>
<dbReference type="OrthoDB" id="6132759at2759"/>
<dbReference type="Gene3D" id="1.20.1730.10">
    <property type="entry name" value="Sodium/glucose cotransporter"/>
    <property type="match status" value="1"/>
</dbReference>
<feature type="transmembrane region" description="Helical" evidence="8">
    <location>
        <begin position="431"/>
        <end position="452"/>
    </location>
</feature>
<evidence type="ECO:0000313" key="10">
    <source>
        <dbReference type="Proteomes" id="UP000076874"/>
    </source>
</evidence>
<feature type="transmembrane region" description="Helical" evidence="8">
    <location>
        <begin position="499"/>
        <end position="519"/>
    </location>
</feature>
<evidence type="ECO:0000256" key="8">
    <source>
        <dbReference type="SAM" id="Phobius"/>
    </source>
</evidence>
<feature type="transmembrane region" description="Helical" evidence="8">
    <location>
        <begin position="579"/>
        <end position="600"/>
    </location>
</feature>
<evidence type="ECO:0000256" key="2">
    <source>
        <dbReference type="ARBA" id="ARBA00006434"/>
    </source>
</evidence>
<dbReference type="GO" id="GO:0015204">
    <property type="term" value="F:urea transmembrane transporter activity"/>
    <property type="evidence" value="ECO:0007669"/>
    <property type="project" value="InterPro"/>
</dbReference>
<feature type="region of interest" description="Disordered" evidence="7">
    <location>
        <begin position="655"/>
        <end position="691"/>
    </location>
</feature>
<sequence length="691" mass="73857">MADTAAVDPALPPAAGYTVVIAFGFLIAFIMVFATHVLKKTLGEDNRTTEMFMTANRSVGTGLTASAVISSWLWSTAMLGSSLVGYNFGVAGPFWFAAGCSPMIVFFSLLGITCKMRVPEAHTLLEIVRIRYGTLGHVVWIALCLINNIIAIANMLLGASAAISALTGMHEIAATFLLPVGVVLYTFVGGIKATFLTDYFHTFVITIIICFFTVKTFTTPEIGSPGGLYDLIVAAGQAHPVSGNRDGSYLTMTSKDALLFGIIHILANFGLVIMGTGFFAKAFSAAPQAVVPGYIIGGVAYFAIPWCLGTLMSFSALGLETTGRFPTFPRRMTAVEVSNGLVLPYAAIALAGKGGAVAVLLITFMAVTSTISAQVISVSSIISFDIYRRYFNRQATDQDAIRWSHIGVVFFGLFSAAFSTALYYGNVDLGWTLYMLGVLTCPGIFPTVFTILWKKQSRAAAVVSPLLGMGTGIGVWLGSASALYGEISVASTGQTLPCVYGTVASALSPCLYSVVISLVRPADYDWAAFRVERLAFTAKQEAPAHQHDAHAHVYVESRTDAHEENIANYAADKARLKHWGTVSAIWAAATFLGHWVLWPLPMYASKYVFGKSFFVAWIVIAIIWVWLTMLTAGFYPIVDGWRQLTAVTRGLRNTTSAGQGGKGTDTPTSGVVVVSGPDSDGAETVAAHEEK</sequence>
<gene>
    <name evidence="9" type="ORF">SPI_06200</name>
</gene>
<feature type="transmembrane region" description="Helical" evidence="8">
    <location>
        <begin position="55"/>
        <end position="74"/>
    </location>
</feature>
<keyword evidence="10" id="KW-1185">Reference proteome</keyword>
<dbReference type="PANTHER" id="PTHR46154:SF1">
    <property type="entry name" value="ACTIVE TRANSPORTER, PUTATIVE (AFU_ORTHOLOGUE AFUA_1G17570)-RELATED"/>
    <property type="match status" value="1"/>
</dbReference>
<feature type="transmembrane region" description="Helical" evidence="8">
    <location>
        <begin position="257"/>
        <end position="279"/>
    </location>
</feature>
<dbReference type="CDD" id="cd11476">
    <property type="entry name" value="SLC5sbd_DUR3"/>
    <property type="match status" value="1"/>
</dbReference>
<reference evidence="9 10" key="1">
    <citation type="journal article" date="2016" name="Genome Biol. Evol.">
        <title>Divergent and convergent evolution of fungal pathogenicity.</title>
        <authorList>
            <person name="Shang Y."/>
            <person name="Xiao G."/>
            <person name="Zheng P."/>
            <person name="Cen K."/>
            <person name="Zhan S."/>
            <person name="Wang C."/>
        </authorList>
    </citation>
    <scope>NUCLEOTIDE SEQUENCE [LARGE SCALE GENOMIC DNA]</scope>
    <source>
        <strain evidence="9 10">RCEF 264</strain>
    </source>
</reference>
<dbReference type="InterPro" id="IPR001734">
    <property type="entry name" value="Na/solute_symporter"/>
</dbReference>
<evidence type="ECO:0000256" key="6">
    <source>
        <dbReference type="RuleBase" id="RU362091"/>
    </source>
</evidence>
<dbReference type="Pfam" id="PF00474">
    <property type="entry name" value="SSF"/>
    <property type="match status" value="1"/>
</dbReference>
<dbReference type="AlphaFoldDB" id="A0A167RW39"/>
<dbReference type="STRING" id="1081102.A0A167RW39"/>
<organism evidence="9 10">
    <name type="scientific">Niveomyces insectorum RCEF 264</name>
    <dbReference type="NCBI Taxonomy" id="1081102"/>
    <lineage>
        <taxon>Eukaryota</taxon>
        <taxon>Fungi</taxon>
        <taxon>Dikarya</taxon>
        <taxon>Ascomycota</taxon>
        <taxon>Pezizomycotina</taxon>
        <taxon>Sordariomycetes</taxon>
        <taxon>Hypocreomycetidae</taxon>
        <taxon>Hypocreales</taxon>
        <taxon>Cordycipitaceae</taxon>
        <taxon>Niveomyces</taxon>
    </lineage>
</organism>
<feature type="transmembrane region" description="Helical" evidence="8">
    <location>
        <begin position="357"/>
        <end position="382"/>
    </location>
</feature>
<feature type="transmembrane region" description="Helical" evidence="8">
    <location>
        <begin position="291"/>
        <end position="317"/>
    </location>
</feature>
<evidence type="ECO:0000256" key="7">
    <source>
        <dbReference type="SAM" id="MobiDB-lite"/>
    </source>
</evidence>
<dbReference type="EMBL" id="AZHD01000011">
    <property type="protein sequence ID" value="OAA58998.1"/>
    <property type="molecule type" value="Genomic_DNA"/>
</dbReference>
<feature type="transmembrane region" description="Helical" evidence="8">
    <location>
        <begin position="612"/>
        <end position="635"/>
    </location>
</feature>
<evidence type="ECO:0000313" key="9">
    <source>
        <dbReference type="EMBL" id="OAA58998.1"/>
    </source>
</evidence>
<comment type="similarity">
    <text evidence="2 6">Belongs to the sodium:solute symporter (SSF) (TC 2.A.21) family.</text>
</comment>
<dbReference type="InterPro" id="IPR038377">
    <property type="entry name" value="Na/Glc_symporter_sf"/>
</dbReference>
<proteinExistence type="inferred from homology"/>
<feature type="transmembrane region" description="Helical" evidence="8">
    <location>
        <begin position="163"/>
        <end position="187"/>
    </location>
</feature>
<protein>
    <submittedName>
        <fullName evidence="9">Na+/proline symporter</fullName>
    </submittedName>
</protein>
<feature type="transmembrane region" description="Helical" evidence="8">
    <location>
        <begin position="403"/>
        <end position="425"/>
    </location>
</feature>
<feature type="transmembrane region" description="Helical" evidence="8">
    <location>
        <begin position="135"/>
        <end position="157"/>
    </location>
</feature>
<keyword evidence="4 8" id="KW-1133">Transmembrane helix</keyword>
<name>A0A167RW39_9HYPO</name>
<dbReference type="NCBIfam" id="TIGR00813">
    <property type="entry name" value="sss"/>
    <property type="match status" value="1"/>
</dbReference>
<feature type="compositionally biased region" description="Low complexity" evidence="7">
    <location>
        <begin position="664"/>
        <end position="679"/>
    </location>
</feature>
<comment type="caution">
    <text evidence="9">The sequence shown here is derived from an EMBL/GenBank/DDBJ whole genome shotgun (WGS) entry which is preliminary data.</text>
</comment>
<feature type="transmembrane region" description="Helical" evidence="8">
    <location>
        <begin position="94"/>
        <end position="114"/>
    </location>
</feature>
<evidence type="ECO:0000256" key="3">
    <source>
        <dbReference type="ARBA" id="ARBA00022692"/>
    </source>
</evidence>
<dbReference type="PROSITE" id="PS50283">
    <property type="entry name" value="NA_SOLUT_SYMP_3"/>
    <property type="match status" value="1"/>
</dbReference>
<dbReference type="PANTHER" id="PTHR46154">
    <property type="match status" value="1"/>
</dbReference>
<evidence type="ECO:0000256" key="4">
    <source>
        <dbReference type="ARBA" id="ARBA00022989"/>
    </source>
</evidence>
<comment type="subcellular location">
    <subcellularLocation>
        <location evidence="1">Membrane</location>
        <topology evidence="1">Multi-pass membrane protein</topology>
    </subcellularLocation>
</comment>
<dbReference type="InterPro" id="IPR031155">
    <property type="entry name" value="DUR"/>
</dbReference>
<evidence type="ECO:0000256" key="1">
    <source>
        <dbReference type="ARBA" id="ARBA00004141"/>
    </source>
</evidence>
<feature type="transmembrane region" description="Helical" evidence="8">
    <location>
        <begin position="459"/>
        <end position="479"/>
    </location>
</feature>
<keyword evidence="3 8" id="KW-0812">Transmembrane</keyword>
<accession>A0A167RW39</accession>
<dbReference type="Proteomes" id="UP000076874">
    <property type="component" value="Unassembled WGS sequence"/>
</dbReference>
<dbReference type="GO" id="GO:0005886">
    <property type="term" value="C:plasma membrane"/>
    <property type="evidence" value="ECO:0007669"/>
    <property type="project" value="TreeGrafter"/>
</dbReference>